<dbReference type="Proteomes" id="UP000196027">
    <property type="component" value="Chromosome"/>
</dbReference>
<name>A0A1Y0IEP7_9GAMM</name>
<protein>
    <submittedName>
        <fullName evidence="2">Uncharacterized protein</fullName>
    </submittedName>
</protein>
<keyword evidence="1" id="KW-0732">Signal</keyword>
<reference evidence="2 3" key="1">
    <citation type="submission" date="2017-05" db="EMBL/GenBank/DDBJ databases">
        <title>Genomic insights into alkan degradation activity of Oleiphilus messinensis.</title>
        <authorList>
            <person name="Kozyavkin S.A."/>
            <person name="Slesarev A.I."/>
            <person name="Golyshin P.N."/>
            <person name="Korzhenkov A."/>
            <person name="Golyshina O.N."/>
            <person name="Toshchakov S.V."/>
        </authorList>
    </citation>
    <scope>NUCLEOTIDE SEQUENCE [LARGE SCALE GENOMIC DNA]</scope>
    <source>
        <strain evidence="2 3">ME102</strain>
    </source>
</reference>
<dbReference type="KEGG" id="ome:OLMES_3925"/>
<sequence length="112" mass="12638">MVRITKLAFVLILLLSRQVQANDFDQLCKLFEGFTHDKQFLKADSAARVAIVDKALAIDFPNGSPVIDTWNGVQNAMPEFRYELIQDAAFSLNHRTFECAALKMLIVNTGYN</sequence>
<gene>
    <name evidence="2" type="ORF">OLMES_3925</name>
</gene>
<keyword evidence="3" id="KW-1185">Reference proteome</keyword>
<feature type="signal peptide" evidence="1">
    <location>
        <begin position="1"/>
        <end position="21"/>
    </location>
</feature>
<organism evidence="2 3">
    <name type="scientific">Oleiphilus messinensis</name>
    <dbReference type="NCBI Taxonomy" id="141451"/>
    <lineage>
        <taxon>Bacteria</taxon>
        <taxon>Pseudomonadati</taxon>
        <taxon>Pseudomonadota</taxon>
        <taxon>Gammaproteobacteria</taxon>
        <taxon>Oceanospirillales</taxon>
        <taxon>Oleiphilaceae</taxon>
        <taxon>Oleiphilus</taxon>
    </lineage>
</organism>
<evidence type="ECO:0000313" key="3">
    <source>
        <dbReference type="Proteomes" id="UP000196027"/>
    </source>
</evidence>
<feature type="chain" id="PRO_5012191953" evidence="1">
    <location>
        <begin position="22"/>
        <end position="112"/>
    </location>
</feature>
<accession>A0A1Y0IEP7</accession>
<evidence type="ECO:0000313" key="2">
    <source>
        <dbReference type="EMBL" id="ARU57945.1"/>
    </source>
</evidence>
<dbReference type="EMBL" id="CP021425">
    <property type="protein sequence ID" value="ARU57945.1"/>
    <property type="molecule type" value="Genomic_DNA"/>
</dbReference>
<dbReference type="RefSeq" id="WP_087462785.1">
    <property type="nucleotide sequence ID" value="NZ_CP021425.1"/>
</dbReference>
<dbReference type="AlphaFoldDB" id="A0A1Y0IEP7"/>
<proteinExistence type="predicted"/>
<evidence type="ECO:0000256" key="1">
    <source>
        <dbReference type="SAM" id="SignalP"/>
    </source>
</evidence>